<name>A0AAW0RSB6_9HYPO</name>
<gene>
    <name evidence="2" type="ORF">G3M48_005404</name>
</gene>
<comment type="caution">
    <text evidence="2">The sequence shown here is derived from an EMBL/GenBank/DDBJ whole genome shotgun (WGS) entry which is preliminary data.</text>
</comment>
<organism evidence="2 3">
    <name type="scientific">Beauveria asiatica</name>
    <dbReference type="NCBI Taxonomy" id="1069075"/>
    <lineage>
        <taxon>Eukaryota</taxon>
        <taxon>Fungi</taxon>
        <taxon>Dikarya</taxon>
        <taxon>Ascomycota</taxon>
        <taxon>Pezizomycotina</taxon>
        <taxon>Sordariomycetes</taxon>
        <taxon>Hypocreomycetidae</taxon>
        <taxon>Hypocreales</taxon>
        <taxon>Cordycipitaceae</taxon>
        <taxon>Beauveria</taxon>
    </lineage>
</organism>
<feature type="chain" id="PRO_5043497395" evidence="1">
    <location>
        <begin position="22"/>
        <end position="99"/>
    </location>
</feature>
<dbReference type="AlphaFoldDB" id="A0AAW0RSB6"/>
<reference evidence="2 3" key="1">
    <citation type="submission" date="2020-02" db="EMBL/GenBank/DDBJ databases">
        <title>Comparative genomics of the hypocrealean fungal genus Beauvera.</title>
        <authorList>
            <person name="Showalter D.N."/>
            <person name="Bushley K.E."/>
            <person name="Rehner S.A."/>
        </authorList>
    </citation>
    <scope>NUCLEOTIDE SEQUENCE [LARGE SCALE GENOMIC DNA]</scope>
    <source>
        <strain evidence="2 3">ARSEF4384</strain>
    </source>
</reference>
<evidence type="ECO:0000256" key="1">
    <source>
        <dbReference type="SAM" id="SignalP"/>
    </source>
</evidence>
<dbReference type="Proteomes" id="UP001397290">
    <property type="component" value="Unassembled WGS sequence"/>
</dbReference>
<sequence length="99" mass="10743">MVMFNAIFIAMMAAAIPLAEGRNCNKGLLYCGQTLLNIGNYRAQIDAAVAKAGKTRFPLDDYTTDSLFKCIGGPNGDIEYVDFCRRGCQDGGSGRNDYC</sequence>
<evidence type="ECO:0000313" key="3">
    <source>
        <dbReference type="Proteomes" id="UP001397290"/>
    </source>
</evidence>
<keyword evidence="3" id="KW-1185">Reference proteome</keyword>
<evidence type="ECO:0000313" key="2">
    <source>
        <dbReference type="EMBL" id="KAK8144726.1"/>
    </source>
</evidence>
<dbReference type="EMBL" id="JAAHCF010000358">
    <property type="protein sequence ID" value="KAK8144726.1"/>
    <property type="molecule type" value="Genomic_DNA"/>
</dbReference>
<protein>
    <submittedName>
        <fullName evidence="2">Uncharacterized protein</fullName>
    </submittedName>
</protein>
<feature type="signal peptide" evidence="1">
    <location>
        <begin position="1"/>
        <end position="21"/>
    </location>
</feature>
<keyword evidence="1" id="KW-0732">Signal</keyword>
<proteinExistence type="predicted"/>
<accession>A0AAW0RSB6</accession>